<dbReference type="EMBL" id="NHSD01000135">
    <property type="protein sequence ID" value="MBK5926542.1"/>
    <property type="molecule type" value="Genomic_DNA"/>
</dbReference>
<dbReference type="InterPro" id="IPR013785">
    <property type="entry name" value="Aldolase_TIM"/>
</dbReference>
<organism evidence="5 6">
    <name type="scientific">Rhodobaculum claviforme</name>
    <dbReference type="NCBI Taxonomy" id="1549854"/>
    <lineage>
        <taxon>Bacteria</taxon>
        <taxon>Pseudomonadati</taxon>
        <taxon>Pseudomonadota</taxon>
        <taxon>Alphaproteobacteria</taxon>
        <taxon>Rhodobacterales</taxon>
        <taxon>Paracoccaceae</taxon>
        <taxon>Rhodobaculum</taxon>
    </lineage>
</organism>
<gene>
    <name evidence="5" type="ORF">CCR87_04090</name>
</gene>
<dbReference type="PANTHER" id="PTHR12128:SF67">
    <property type="entry name" value="BLR3884 PROTEIN"/>
    <property type="match status" value="1"/>
</dbReference>
<dbReference type="Proteomes" id="UP000706333">
    <property type="component" value="Unassembled WGS sequence"/>
</dbReference>
<proteinExistence type="inferred from homology"/>
<evidence type="ECO:0000313" key="5">
    <source>
        <dbReference type="EMBL" id="MBK5926542.1"/>
    </source>
</evidence>
<comment type="similarity">
    <text evidence="2">Belongs to the DapA family.</text>
</comment>
<keyword evidence="1 2" id="KW-0456">Lyase</keyword>
<dbReference type="CDD" id="cd00408">
    <property type="entry name" value="DHDPS-like"/>
    <property type="match status" value="1"/>
</dbReference>
<comment type="caution">
    <text evidence="5">The sequence shown here is derived from an EMBL/GenBank/DDBJ whole genome shotgun (WGS) entry which is preliminary data.</text>
</comment>
<evidence type="ECO:0000256" key="4">
    <source>
        <dbReference type="PIRSR" id="PIRSR001365-2"/>
    </source>
</evidence>
<feature type="active site" description="Schiff-base intermediate with substrate" evidence="3">
    <location>
        <position position="169"/>
    </location>
</feature>
<dbReference type="PIRSF" id="PIRSF001365">
    <property type="entry name" value="DHDPS"/>
    <property type="match status" value="1"/>
</dbReference>
<evidence type="ECO:0000313" key="6">
    <source>
        <dbReference type="Proteomes" id="UP000706333"/>
    </source>
</evidence>
<dbReference type="AlphaFoldDB" id="A0A934TIQ1"/>
<feature type="binding site" evidence="4">
    <location>
        <position position="209"/>
    </location>
    <ligand>
        <name>pyruvate</name>
        <dbReference type="ChEBI" id="CHEBI:15361"/>
    </ligand>
</feature>
<name>A0A934TIQ1_9RHOB</name>
<keyword evidence="6" id="KW-1185">Reference proteome</keyword>
<dbReference type="SUPFAM" id="SSF51569">
    <property type="entry name" value="Aldolase"/>
    <property type="match status" value="1"/>
</dbReference>
<reference evidence="5" key="2">
    <citation type="journal article" date="2020" name="Microorganisms">
        <title>Osmotic Adaptation and Compatible Solute Biosynthesis of Phototrophic Bacteria as Revealed from Genome Analyses.</title>
        <authorList>
            <person name="Imhoff J.F."/>
            <person name="Rahn T."/>
            <person name="Kunzel S."/>
            <person name="Keller A."/>
            <person name="Neulinger S.C."/>
        </authorList>
    </citation>
    <scope>NUCLEOTIDE SEQUENCE</scope>
    <source>
        <strain evidence="5">LMG 28126</strain>
    </source>
</reference>
<dbReference type="SMART" id="SM01130">
    <property type="entry name" value="DHDPS"/>
    <property type="match status" value="1"/>
</dbReference>
<feature type="binding site" evidence="4">
    <location>
        <position position="48"/>
    </location>
    <ligand>
        <name>pyruvate</name>
        <dbReference type="ChEBI" id="CHEBI:15361"/>
    </ligand>
</feature>
<dbReference type="RefSeq" id="WP_201156310.1">
    <property type="nucleotide sequence ID" value="NZ_NHSD01000135.1"/>
</dbReference>
<protein>
    <submittedName>
        <fullName evidence="5">Dihydrodipicolinate synthase family protein</fullName>
    </submittedName>
</protein>
<evidence type="ECO:0000256" key="2">
    <source>
        <dbReference type="PIRNR" id="PIRNR001365"/>
    </source>
</evidence>
<evidence type="ECO:0000256" key="1">
    <source>
        <dbReference type="ARBA" id="ARBA00023239"/>
    </source>
</evidence>
<sequence>MTDHAIGGVIAAITTPFSGDAPDPVRFVAHARWLMANGCDALNVLGTTGEATSIPAAARMTLMSAAAAALEPARLMVGTGCADLETTVALTRHAAKLGLGAALVLPPFYYKGVSEAGLSAYFDALVAATADRPIALYLYNFPQMTGLSFAPALVARLAQAHPDRIRGIKDSSGDLAYAGALTGRAGFKVFPSDETALAVARARGFAGCISATVNLSAPLAQRLWQTPDDVALRDAVAAFRAQLAGPGLIPGIKALVARLHDDPGHAAPRAPLMAPDAAEAARLAALTLPV</sequence>
<dbReference type="Gene3D" id="3.20.20.70">
    <property type="entry name" value="Aldolase class I"/>
    <property type="match status" value="1"/>
</dbReference>
<dbReference type="InterPro" id="IPR002220">
    <property type="entry name" value="DapA-like"/>
</dbReference>
<dbReference type="PRINTS" id="PR00146">
    <property type="entry name" value="DHPICSNTHASE"/>
</dbReference>
<feature type="active site" description="Proton donor/acceptor" evidence="3">
    <location>
        <position position="139"/>
    </location>
</feature>
<reference evidence="5" key="1">
    <citation type="submission" date="2017-05" db="EMBL/GenBank/DDBJ databases">
        <authorList>
            <person name="Imhoff J.F."/>
            <person name="Rahn T."/>
            <person name="Kuenzel S."/>
            <person name="Neulinger S.C."/>
        </authorList>
    </citation>
    <scope>NUCLEOTIDE SEQUENCE</scope>
    <source>
        <strain evidence="5">LMG 28126</strain>
    </source>
</reference>
<accession>A0A934TIQ1</accession>
<dbReference type="GO" id="GO:0008840">
    <property type="term" value="F:4-hydroxy-tetrahydrodipicolinate synthase activity"/>
    <property type="evidence" value="ECO:0007669"/>
    <property type="project" value="TreeGrafter"/>
</dbReference>
<dbReference type="Pfam" id="PF00701">
    <property type="entry name" value="DHDPS"/>
    <property type="match status" value="1"/>
</dbReference>
<dbReference type="PANTHER" id="PTHR12128">
    <property type="entry name" value="DIHYDRODIPICOLINATE SYNTHASE"/>
    <property type="match status" value="1"/>
</dbReference>
<evidence type="ECO:0000256" key="3">
    <source>
        <dbReference type="PIRSR" id="PIRSR001365-1"/>
    </source>
</evidence>